<evidence type="ECO:0000256" key="1">
    <source>
        <dbReference type="SAM" id="MobiDB-lite"/>
    </source>
</evidence>
<feature type="compositionally biased region" description="Basic and acidic residues" evidence="1">
    <location>
        <begin position="58"/>
        <end position="70"/>
    </location>
</feature>
<dbReference type="AlphaFoldDB" id="A0A151NQT0"/>
<dbReference type="EMBL" id="AKHW03002337">
    <property type="protein sequence ID" value="KYO39212.1"/>
    <property type="molecule type" value="Genomic_DNA"/>
</dbReference>
<dbReference type="Proteomes" id="UP000050525">
    <property type="component" value="Unassembled WGS sequence"/>
</dbReference>
<reference evidence="2 3" key="1">
    <citation type="journal article" date="2012" name="Genome Biol.">
        <title>Sequencing three crocodilian genomes to illuminate the evolution of archosaurs and amniotes.</title>
        <authorList>
            <person name="St John J.A."/>
            <person name="Braun E.L."/>
            <person name="Isberg S.R."/>
            <person name="Miles L.G."/>
            <person name="Chong A.Y."/>
            <person name="Gongora J."/>
            <person name="Dalzell P."/>
            <person name="Moran C."/>
            <person name="Bed'hom B."/>
            <person name="Abzhanov A."/>
            <person name="Burgess S.C."/>
            <person name="Cooksey A.M."/>
            <person name="Castoe T.A."/>
            <person name="Crawford N.G."/>
            <person name="Densmore L.D."/>
            <person name="Drew J.C."/>
            <person name="Edwards S.V."/>
            <person name="Faircloth B.C."/>
            <person name="Fujita M.K."/>
            <person name="Greenwold M.J."/>
            <person name="Hoffmann F.G."/>
            <person name="Howard J.M."/>
            <person name="Iguchi T."/>
            <person name="Janes D.E."/>
            <person name="Khan S.Y."/>
            <person name="Kohno S."/>
            <person name="de Koning A.J."/>
            <person name="Lance S.L."/>
            <person name="McCarthy F.M."/>
            <person name="McCormack J.E."/>
            <person name="Merchant M.E."/>
            <person name="Peterson D.G."/>
            <person name="Pollock D.D."/>
            <person name="Pourmand N."/>
            <person name="Raney B.J."/>
            <person name="Roessler K.A."/>
            <person name="Sanford J.R."/>
            <person name="Sawyer R.H."/>
            <person name="Schmidt C.J."/>
            <person name="Triplett E.W."/>
            <person name="Tuberville T.D."/>
            <person name="Venegas-Anaya M."/>
            <person name="Howard J.T."/>
            <person name="Jarvis E.D."/>
            <person name="Guillette L.J.Jr."/>
            <person name="Glenn T.C."/>
            <person name="Green R.E."/>
            <person name="Ray D.A."/>
        </authorList>
    </citation>
    <scope>NUCLEOTIDE SEQUENCE [LARGE SCALE GENOMIC DNA]</scope>
    <source>
        <strain evidence="2">KSC_2009_1</strain>
    </source>
</reference>
<feature type="region of interest" description="Disordered" evidence="1">
    <location>
        <begin position="47"/>
        <end position="70"/>
    </location>
</feature>
<feature type="compositionally biased region" description="Acidic residues" evidence="1">
    <location>
        <begin position="8"/>
        <end position="24"/>
    </location>
</feature>
<evidence type="ECO:0000313" key="2">
    <source>
        <dbReference type="EMBL" id="KYO39212.1"/>
    </source>
</evidence>
<comment type="caution">
    <text evidence="2">The sequence shown here is derived from an EMBL/GenBank/DDBJ whole genome shotgun (WGS) entry which is preliminary data.</text>
</comment>
<accession>A0A151NQT0</accession>
<proteinExistence type="predicted"/>
<gene>
    <name evidence="2" type="ORF">Y1Q_0004846</name>
</gene>
<feature type="region of interest" description="Disordered" evidence="1">
    <location>
        <begin position="1"/>
        <end position="24"/>
    </location>
</feature>
<organism evidence="2 3">
    <name type="scientific">Alligator mississippiensis</name>
    <name type="common">American alligator</name>
    <dbReference type="NCBI Taxonomy" id="8496"/>
    <lineage>
        <taxon>Eukaryota</taxon>
        <taxon>Metazoa</taxon>
        <taxon>Chordata</taxon>
        <taxon>Craniata</taxon>
        <taxon>Vertebrata</taxon>
        <taxon>Euteleostomi</taxon>
        <taxon>Archelosauria</taxon>
        <taxon>Archosauria</taxon>
        <taxon>Crocodylia</taxon>
        <taxon>Alligatoridae</taxon>
        <taxon>Alligatorinae</taxon>
        <taxon>Alligator</taxon>
    </lineage>
</organism>
<sequence length="70" mass="8382">MEFPNEMHEEDDMENSDEMSEEAEIENLDKMGEADKMEFSLLKCKQQQGQMLRVRPTPQDKIHPEYYIED</sequence>
<keyword evidence="3" id="KW-1185">Reference proteome</keyword>
<name>A0A151NQT0_ALLMI</name>
<protein>
    <submittedName>
        <fullName evidence="2">Uncharacterized protein</fullName>
    </submittedName>
</protein>
<evidence type="ECO:0000313" key="3">
    <source>
        <dbReference type="Proteomes" id="UP000050525"/>
    </source>
</evidence>